<protein>
    <submittedName>
        <fullName evidence="1">Uncharacterized protein</fullName>
    </submittedName>
</protein>
<dbReference type="Proteomes" id="UP000571183">
    <property type="component" value="Unassembled WGS sequence"/>
</dbReference>
<proteinExistence type="predicted"/>
<dbReference type="RefSeq" id="WP_183304989.1">
    <property type="nucleotide sequence ID" value="NZ_JACIFD010000014.1"/>
</dbReference>
<sequence>MAIDLTDQRILAFDISNRKAEAALTDREQLQLLDITVQEYMDLLQKHALTAEEKKLVQEFIDFLVLAASRAGVACHRHRRESTCLAAAYYGVDLNKINLGYRKHFSSRLKLEMKIAESCEDLERFDEDMRAVGFDFTCLADPQLPSGTEQV</sequence>
<gene>
    <name evidence="1" type="ORF">F5897_001393</name>
</gene>
<name>A0A840DH69_9MICO</name>
<evidence type="ECO:0000313" key="1">
    <source>
        <dbReference type="EMBL" id="MBB4072070.1"/>
    </source>
</evidence>
<dbReference type="EMBL" id="JACIFD010000014">
    <property type="protein sequence ID" value="MBB4072070.1"/>
    <property type="molecule type" value="Genomic_DNA"/>
</dbReference>
<accession>A0A840DH69</accession>
<comment type="caution">
    <text evidence="1">The sequence shown here is derived from an EMBL/GenBank/DDBJ whole genome shotgun (WGS) entry which is preliminary data.</text>
</comment>
<reference evidence="1" key="1">
    <citation type="submission" date="2020-08" db="EMBL/GenBank/DDBJ databases">
        <title>Sequencing the genomes of 1000 actinobacteria strains.</title>
        <authorList>
            <person name="Klenk H.-P."/>
        </authorList>
    </citation>
    <scope>NUCLEOTIDE SEQUENCE [LARGE SCALE GENOMIC DNA]</scope>
    <source>
        <strain evidence="1">DSM 27064</strain>
    </source>
</reference>
<keyword evidence="2" id="KW-1185">Reference proteome</keyword>
<organism evidence="1 2">
    <name type="scientific">Canibacter oris</name>
    <dbReference type="NCBI Taxonomy" id="1365628"/>
    <lineage>
        <taxon>Bacteria</taxon>
        <taxon>Bacillati</taxon>
        <taxon>Actinomycetota</taxon>
        <taxon>Actinomycetes</taxon>
        <taxon>Micrococcales</taxon>
        <taxon>Microbacteriaceae</taxon>
        <taxon>Canibacter</taxon>
    </lineage>
</organism>
<dbReference type="AlphaFoldDB" id="A0A840DH69"/>
<evidence type="ECO:0000313" key="2">
    <source>
        <dbReference type="Proteomes" id="UP000571183"/>
    </source>
</evidence>